<evidence type="ECO:0000313" key="3">
    <source>
        <dbReference type="Proteomes" id="UP000031620"/>
    </source>
</evidence>
<dbReference type="InterPro" id="IPR001387">
    <property type="entry name" value="Cro/C1-type_HTH"/>
</dbReference>
<dbReference type="KEGG" id="lho:LOOC260_121720"/>
<evidence type="ECO:0000313" key="2">
    <source>
        <dbReference type="EMBL" id="BAP86677.1"/>
    </source>
</evidence>
<dbReference type="SUPFAM" id="SSF47413">
    <property type="entry name" value="lambda repressor-like DNA-binding domains"/>
    <property type="match status" value="1"/>
</dbReference>
<gene>
    <name evidence="2" type="ORF">LOOC260_121720</name>
</gene>
<dbReference type="CDD" id="cd00093">
    <property type="entry name" value="HTH_XRE"/>
    <property type="match status" value="1"/>
</dbReference>
<sequence>MIKEMINLNAIKRKRIEKMYTVSEMAELLDLRSPDKYFRRESGEYNFQVNELPALSKALGMPIENFFVTDLRKSKNKEVVK</sequence>
<dbReference type="HOGENOM" id="CLU_066192_46_3_9"/>
<evidence type="ECO:0000259" key="1">
    <source>
        <dbReference type="PROSITE" id="PS50943"/>
    </source>
</evidence>
<dbReference type="RefSeq" id="WP_235808572.1">
    <property type="nucleotide sequence ID" value="NZ_AP014680.1"/>
</dbReference>
<name>A0A0A1GX21_9LACO</name>
<dbReference type="Proteomes" id="UP000031620">
    <property type="component" value="Chromosome"/>
</dbReference>
<feature type="domain" description="HTH cro/C1-type" evidence="1">
    <location>
        <begin position="11"/>
        <end position="66"/>
    </location>
</feature>
<dbReference type="Gene3D" id="1.10.260.40">
    <property type="entry name" value="lambda repressor-like DNA-binding domains"/>
    <property type="match status" value="1"/>
</dbReference>
<dbReference type="AlphaFoldDB" id="A0A0A1GX21"/>
<reference evidence="2 3" key="1">
    <citation type="submission" date="2014-11" db="EMBL/GenBank/DDBJ databases">
        <title>Complete genome sequence and analysis of Lactobacillus hokkaidonensis LOOC260T.</title>
        <authorList>
            <person name="Tanizawa Y."/>
            <person name="Tohno M."/>
            <person name="Kaminuma E."/>
            <person name="Nakamura Y."/>
            <person name="Arita M."/>
        </authorList>
    </citation>
    <scope>NUCLEOTIDE SEQUENCE [LARGE SCALE GENOMIC DNA]</scope>
    <source>
        <strain evidence="2 3">LOOC260</strain>
    </source>
</reference>
<dbReference type="PROSITE" id="PS50943">
    <property type="entry name" value="HTH_CROC1"/>
    <property type="match status" value="1"/>
</dbReference>
<proteinExistence type="predicted"/>
<organism evidence="2 3">
    <name type="scientific">Paucilactobacillus hokkaidonensis JCM 18461</name>
    <dbReference type="NCBI Taxonomy" id="1291742"/>
    <lineage>
        <taxon>Bacteria</taxon>
        <taxon>Bacillati</taxon>
        <taxon>Bacillota</taxon>
        <taxon>Bacilli</taxon>
        <taxon>Lactobacillales</taxon>
        <taxon>Lactobacillaceae</taxon>
        <taxon>Paucilactobacillus</taxon>
    </lineage>
</organism>
<dbReference type="GO" id="GO:0003677">
    <property type="term" value="F:DNA binding"/>
    <property type="evidence" value="ECO:0007669"/>
    <property type="project" value="InterPro"/>
</dbReference>
<protein>
    <submittedName>
        <fullName evidence="2">Phage Cro-like repressor</fullName>
    </submittedName>
</protein>
<dbReference type="EMBL" id="AP014680">
    <property type="protein sequence ID" value="BAP86677.1"/>
    <property type="molecule type" value="Genomic_DNA"/>
</dbReference>
<accession>A0A0A1GX21</accession>
<dbReference type="STRING" id="1291742.LOOC260_121720"/>
<dbReference type="InterPro" id="IPR010982">
    <property type="entry name" value="Lambda_DNA-bd_dom_sf"/>
</dbReference>